<evidence type="ECO:0000313" key="1">
    <source>
        <dbReference type="EMBL" id="TFD91927.1"/>
    </source>
</evidence>
<dbReference type="RefSeq" id="WP_050709227.1">
    <property type="nucleotide sequence ID" value="NZ_SOML01000019.1"/>
</dbReference>
<dbReference type="OrthoDB" id="1404627at2"/>
<reference evidence="1 2" key="1">
    <citation type="submission" date="2019-03" db="EMBL/GenBank/DDBJ databases">
        <title>San Antonio Military Medical Center submission to MRSN (WRAIR), pending publication.</title>
        <authorList>
            <person name="Blyth D.M."/>
            <person name="Mccarthy S.L."/>
            <person name="Schall S.E."/>
            <person name="Stam J.A."/>
            <person name="Ong A.C."/>
            <person name="Mcgann P.T."/>
        </authorList>
    </citation>
    <scope>NUCLEOTIDE SEQUENCE [LARGE SCALE GENOMIC DNA]</scope>
    <source>
        <strain evidence="1 2">MRSN571793</strain>
    </source>
</reference>
<organism evidence="1 2">
    <name type="scientific">Dysgonomonas capnocytophagoides</name>
    <dbReference type="NCBI Taxonomy" id="45254"/>
    <lineage>
        <taxon>Bacteria</taxon>
        <taxon>Pseudomonadati</taxon>
        <taxon>Bacteroidota</taxon>
        <taxon>Bacteroidia</taxon>
        <taxon>Bacteroidales</taxon>
        <taxon>Dysgonomonadaceae</taxon>
        <taxon>Dysgonomonas</taxon>
    </lineage>
</organism>
<accession>A0A4Y8KTH9</accession>
<sequence length="254" mass="29811">MYTKIINPAVHGKTAYSNTGSCGALVNYLNKENADYQLVDRELFFNHESYNITSNEVLQAIDNNHKGLRRNTPKFHSLVIAPTAQELYHIRQSTEKMKEYTRAVMEQYAKSFNLPNGKKLSSHDLVWFAKLEHKRNGEYSANSMHIHIIVSARDKSQSITVNPNINNRDRFNRVQFYMNSERVFDNMFGFKRKESLLYNHQINKHGSFSEKLSLCQENLKHREAKEAIHNIVGIFQGLDYENEQDNARRRRRKR</sequence>
<dbReference type="Pfam" id="PF18976">
    <property type="entry name" value="DUF5712"/>
    <property type="match status" value="1"/>
</dbReference>
<gene>
    <name evidence="1" type="ORF">E2605_19000</name>
</gene>
<evidence type="ECO:0000313" key="2">
    <source>
        <dbReference type="Proteomes" id="UP000297861"/>
    </source>
</evidence>
<proteinExistence type="predicted"/>
<dbReference type="EMBL" id="SOML01000019">
    <property type="protein sequence ID" value="TFD91927.1"/>
    <property type="molecule type" value="Genomic_DNA"/>
</dbReference>
<dbReference type="AlphaFoldDB" id="A0A4Y8KTH9"/>
<evidence type="ECO:0008006" key="3">
    <source>
        <dbReference type="Google" id="ProtNLM"/>
    </source>
</evidence>
<protein>
    <recommendedName>
        <fullName evidence="3">Clindamycin resistance transfer factor BtgB</fullName>
    </recommendedName>
</protein>
<dbReference type="Proteomes" id="UP000297861">
    <property type="component" value="Unassembled WGS sequence"/>
</dbReference>
<name>A0A4Y8KTH9_9BACT</name>
<dbReference type="InterPro" id="IPR043766">
    <property type="entry name" value="BfmA-like"/>
</dbReference>
<comment type="caution">
    <text evidence="1">The sequence shown here is derived from an EMBL/GenBank/DDBJ whole genome shotgun (WGS) entry which is preliminary data.</text>
</comment>
<keyword evidence="2" id="KW-1185">Reference proteome</keyword>